<dbReference type="InterPro" id="IPR035979">
    <property type="entry name" value="RBD_domain_sf"/>
</dbReference>
<protein>
    <submittedName>
        <fullName evidence="4">Uncharacterized protein LOC104753817</fullName>
    </submittedName>
</protein>
<evidence type="ECO:0000259" key="2">
    <source>
        <dbReference type="PROSITE" id="PS50102"/>
    </source>
</evidence>
<feature type="non-terminal residue" evidence="4">
    <location>
        <position position="1"/>
    </location>
</feature>
<feature type="domain" description="RRM" evidence="2">
    <location>
        <begin position="62"/>
        <end position="140"/>
    </location>
</feature>
<dbReference type="InterPro" id="IPR000504">
    <property type="entry name" value="RRM_dom"/>
</dbReference>
<dbReference type="InterPro" id="IPR012677">
    <property type="entry name" value="Nucleotide-bd_a/b_plait_sf"/>
</dbReference>
<reference evidence="4" key="2">
    <citation type="submission" date="2025-08" db="UniProtKB">
        <authorList>
            <consortium name="RefSeq"/>
        </authorList>
    </citation>
    <scope>IDENTIFICATION</scope>
    <source>
        <tissue evidence="4">Leaf</tissue>
    </source>
</reference>
<sequence>KKLRKTFEKLTETTEKLHEIILTRPNLPDISFRKEVPRKEVKPIYHNECNFGNKDHLALNDDTLFVRGFDTSLPRHEIKSALWKHFSSCGKVTTVYVPIECATGASLGYAFINLKDHTKGFTLSGSLLGGRKLHVMMAKYRDEFGGYSNFRGCQRCRNYQPWLVHRAIADSLLEKYRWYTNKIFFLNNKVCRLTSPLLIRGYFFLLLIM</sequence>
<dbReference type="Gene3D" id="3.30.70.330">
    <property type="match status" value="1"/>
</dbReference>
<dbReference type="Pfam" id="PF00076">
    <property type="entry name" value="RRM_1"/>
    <property type="match status" value="1"/>
</dbReference>
<name>A0ABM1R3A8_CAMSA</name>
<gene>
    <name evidence="4" type="primary">LOC104753817</name>
</gene>
<keyword evidence="3" id="KW-1185">Reference proteome</keyword>
<evidence type="ECO:0000313" key="4">
    <source>
        <dbReference type="RefSeq" id="XP_019093496.1"/>
    </source>
</evidence>
<evidence type="ECO:0000313" key="3">
    <source>
        <dbReference type="Proteomes" id="UP000694864"/>
    </source>
</evidence>
<organism evidence="3 4">
    <name type="scientific">Camelina sativa</name>
    <name type="common">False flax</name>
    <name type="synonym">Myagrum sativum</name>
    <dbReference type="NCBI Taxonomy" id="90675"/>
    <lineage>
        <taxon>Eukaryota</taxon>
        <taxon>Viridiplantae</taxon>
        <taxon>Streptophyta</taxon>
        <taxon>Embryophyta</taxon>
        <taxon>Tracheophyta</taxon>
        <taxon>Spermatophyta</taxon>
        <taxon>Magnoliopsida</taxon>
        <taxon>eudicotyledons</taxon>
        <taxon>Gunneridae</taxon>
        <taxon>Pentapetalae</taxon>
        <taxon>rosids</taxon>
        <taxon>malvids</taxon>
        <taxon>Brassicales</taxon>
        <taxon>Brassicaceae</taxon>
        <taxon>Camelineae</taxon>
        <taxon>Camelina</taxon>
    </lineage>
</organism>
<reference evidence="3" key="1">
    <citation type="journal article" date="2014" name="Nat. Commun.">
        <title>The emerging biofuel crop Camelina sativa retains a highly undifferentiated hexaploid genome structure.</title>
        <authorList>
            <person name="Kagale S."/>
            <person name="Koh C."/>
            <person name="Nixon J."/>
            <person name="Bollina V."/>
            <person name="Clarke W.E."/>
            <person name="Tuteja R."/>
            <person name="Spillane C."/>
            <person name="Robinson S.J."/>
            <person name="Links M.G."/>
            <person name="Clarke C."/>
            <person name="Higgins E.E."/>
            <person name="Huebert T."/>
            <person name="Sharpe A.G."/>
            <person name="Parkin I.A."/>
        </authorList>
    </citation>
    <scope>NUCLEOTIDE SEQUENCE [LARGE SCALE GENOMIC DNA]</scope>
    <source>
        <strain evidence="3">cv. DH55</strain>
    </source>
</reference>
<proteinExistence type="predicted"/>
<accession>A0ABM1R3A8</accession>
<dbReference type="PROSITE" id="PS50102">
    <property type="entry name" value="RRM"/>
    <property type="match status" value="1"/>
</dbReference>
<dbReference type="SMART" id="SM00360">
    <property type="entry name" value="RRM"/>
    <property type="match status" value="1"/>
</dbReference>
<keyword evidence="1" id="KW-0694">RNA-binding</keyword>
<dbReference type="GeneID" id="104753817"/>
<dbReference type="RefSeq" id="XP_019093496.1">
    <property type="nucleotide sequence ID" value="XM_019237951.1"/>
</dbReference>
<dbReference type="Proteomes" id="UP000694864">
    <property type="component" value="Chromosome 16"/>
</dbReference>
<dbReference type="SUPFAM" id="SSF54928">
    <property type="entry name" value="RNA-binding domain, RBD"/>
    <property type="match status" value="1"/>
</dbReference>
<evidence type="ECO:0000256" key="1">
    <source>
        <dbReference type="PROSITE-ProRule" id="PRU00176"/>
    </source>
</evidence>